<feature type="region of interest" description="Disordered" evidence="1">
    <location>
        <begin position="370"/>
        <end position="397"/>
    </location>
</feature>
<evidence type="ECO:0000256" key="1">
    <source>
        <dbReference type="SAM" id="MobiDB-lite"/>
    </source>
</evidence>
<reference evidence="2" key="1">
    <citation type="journal article" date="2020" name="Nat. Commun.">
        <title>Large-scale genome sequencing of mycorrhizal fungi provides insights into the early evolution of symbiotic traits.</title>
        <authorList>
            <person name="Miyauchi S."/>
            <person name="Kiss E."/>
            <person name="Kuo A."/>
            <person name="Drula E."/>
            <person name="Kohler A."/>
            <person name="Sanchez-Garcia M."/>
            <person name="Morin E."/>
            <person name="Andreopoulos B."/>
            <person name="Barry K.W."/>
            <person name="Bonito G."/>
            <person name="Buee M."/>
            <person name="Carver A."/>
            <person name="Chen C."/>
            <person name="Cichocki N."/>
            <person name="Clum A."/>
            <person name="Culley D."/>
            <person name="Crous P.W."/>
            <person name="Fauchery L."/>
            <person name="Girlanda M."/>
            <person name="Hayes R.D."/>
            <person name="Keri Z."/>
            <person name="LaButti K."/>
            <person name="Lipzen A."/>
            <person name="Lombard V."/>
            <person name="Magnuson J."/>
            <person name="Maillard F."/>
            <person name="Murat C."/>
            <person name="Nolan M."/>
            <person name="Ohm R.A."/>
            <person name="Pangilinan J."/>
            <person name="Pereira M.F."/>
            <person name="Perotto S."/>
            <person name="Peter M."/>
            <person name="Pfister S."/>
            <person name="Riley R."/>
            <person name="Sitrit Y."/>
            <person name="Stielow J.B."/>
            <person name="Szollosi G."/>
            <person name="Zifcakova L."/>
            <person name="Stursova M."/>
            <person name="Spatafora J.W."/>
            <person name="Tedersoo L."/>
            <person name="Vaario L.M."/>
            <person name="Yamada A."/>
            <person name="Yan M."/>
            <person name="Wang P."/>
            <person name="Xu J."/>
            <person name="Bruns T."/>
            <person name="Baldrian P."/>
            <person name="Vilgalys R."/>
            <person name="Dunand C."/>
            <person name="Henrissat B."/>
            <person name="Grigoriev I.V."/>
            <person name="Hibbett D."/>
            <person name="Nagy L.G."/>
            <person name="Martin F.M."/>
        </authorList>
    </citation>
    <scope>NUCLEOTIDE SEQUENCE</scope>
    <source>
        <strain evidence="2">UP504</strain>
    </source>
</reference>
<comment type="caution">
    <text evidence="2">The sequence shown here is derived from an EMBL/GenBank/DDBJ whole genome shotgun (WGS) entry which is preliminary data.</text>
</comment>
<gene>
    <name evidence="2" type="ORF">BS47DRAFT_1366483</name>
</gene>
<accession>A0A9P6AKZ6</accession>
<evidence type="ECO:0000313" key="3">
    <source>
        <dbReference type="Proteomes" id="UP000886523"/>
    </source>
</evidence>
<feature type="compositionally biased region" description="Basic and acidic residues" evidence="1">
    <location>
        <begin position="385"/>
        <end position="397"/>
    </location>
</feature>
<feature type="compositionally biased region" description="Pro residues" evidence="1">
    <location>
        <begin position="100"/>
        <end position="109"/>
    </location>
</feature>
<feature type="compositionally biased region" description="Low complexity" evidence="1">
    <location>
        <begin position="522"/>
        <end position="531"/>
    </location>
</feature>
<proteinExistence type="predicted"/>
<feature type="region of interest" description="Disordered" evidence="1">
    <location>
        <begin position="38"/>
        <end position="112"/>
    </location>
</feature>
<organism evidence="2 3">
    <name type="scientific">Hydnum rufescens UP504</name>
    <dbReference type="NCBI Taxonomy" id="1448309"/>
    <lineage>
        <taxon>Eukaryota</taxon>
        <taxon>Fungi</taxon>
        <taxon>Dikarya</taxon>
        <taxon>Basidiomycota</taxon>
        <taxon>Agaricomycotina</taxon>
        <taxon>Agaricomycetes</taxon>
        <taxon>Cantharellales</taxon>
        <taxon>Hydnaceae</taxon>
        <taxon>Hydnum</taxon>
    </lineage>
</organism>
<feature type="region of interest" description="Disordered" evidence="1">
    <location>
        <begin position="468"/>
        <end position="505"/>
    </location>
</feature>
<feature type="region of interest" description="Disordered" evidence="1">
    <location>
        <begin position="211"/>
        <end position="240"/>
    </location>
</feature>
<feature type="compositionally biased region" description="Basic and acidic residues" evidence="1">
    <location>
        <begin position="533"/>
        <end position="555"/>
    </location>
</feature>
<dbReference type="EMBL" id="MU129075">
    <property type="protein sequence ID" value="KAF9507641.1"/>
    <property type="molecule type" value="Genomic_DNA"/>
</dbReference>
<dbReference type="AlphaFoldDB" id="A0A9P6AKZ6"/>
<feature type="compositionally biased region" description="Polar residues" evidence="1">
    <location>
        <begin position="55"/>
        <end position="77"/>
    </location>
</feature>
<feature type="region of interest" description="Disordered" evidence="1">
    <location>
        <begin position="126"/>
        <end position="145"/>
    </location>
</feature>
<feature type="compositionally biased region" description="Basic and acidic residues" evidence="1">
    <location>
        <begin position="589"/>
        <end position="603"/>
    </location>
</feature>
<feature type="compositionally biased region" description="Polar residues" evidence="1">
    <location>
        <begin position="370"/>
        <end position="384"/>
    </location>
</feature>
<keyword evidence="3" id="KW-1185">Reference proteome</keyword>
<sequence>MTRASFYDLYEGLRDLVRRFTSYSASLDVVVSPGHRSLVEQDEQVGTDARRGERSTSLGSSQSVTAGSHTLSSTSRPSPIVRSPTPHTPNQPVLRVLQPPQAPRAPPRAPRNARILMPPLAPLNLDASNATNHGAATSDRPDLRNLPPLDFAYEYAKRGGAGPLQRPHAARPSPMGLTRTGTLIIGDPDYIGPLHEMRSVHAVGRRHALRADGEGNVPSGRGNERTRTEAPTPSIPNHGAFSSPDIRQISRPAEQSFPLPLLLELLHVQMLEIDVSFEPANQCQSNKLLYQIQGTQEPHRRLHFKISSRSGRSQPPGPARDFRCCLNTVVPQSAKIAKLIGSFTSPAGAAASSGPTSGWAVADQPSETCSRIDSTSLNTASVSADRTDLAPDPSQDRATRSCALTIYSIRSPRRREPSTESQWSSAAVARGGTSQPLIRFLSPQWGMRAITPRGREGRRTLTTLEQATRGLRLLPDGGFGSRRGSDRNLDDGSISPPRSEFGNRYGLPLDIGAGVLGSPFTSGSSAGSSAAKRSREVEEPRASREESDFGEHDSELYSSPASTVYGVGQSSRSSSRDRSGRMRTRRNRCHSDPENNTREERSGGDGPPRKRHRSY</sequence>
<name>A0A9P6AKZ6_9AGAM</name>
<feature type="compositionally biased region" description="Polar residues" evidence="1">
    <location>
        <begin position="126"/>
        <end position="135"/>
    </location>
</feature>
<feature type="region of interest" description="Disordered" evidence="1">
    <location>
        <begin position="410"/>
        <end position="429"/>
    </location>
</feature>
<feature type="region of interest" description="Disordered" evidence="1">
    <location>
        <begin position="520"/>
        <end position="615"/>
    </location>
</feature>
<evidence type="ECO:0000313" key="2">
    <source>
        <dbReference type="EMBL" id="KAF9507641.1"/>
    </source>
</evidence>
<dbReference type="Proteomes" id="UP000886523">
    <property type="component" value="Unassembled WGS sequence"/>
</dbReference>
<protein>
    <submittedName>
        <fullName evidence="2">Uncharacterized protein</fullName>
    </submittedName>
</protein>